<sequence>MSNPNLVNPIFSAPFSKWLAVSVLAAAGSLAGCSDSSSDRPAAAPEPEPPETVVAPFQELYDQGISRYIGEYTPMLSEEEEGIVTHSFGTGDGPLCIDGSEFRMATLDAGSQDLVIFLQGGGACWSELPNSCTETASSGIPQSGILDPTRADNPVKDYNVAYFPYCDGGLHGSDRDTDSDGDGDADRFQRGLHNLSAGLDVALREFPNPRRVVLMGSSAGGLGTTFALPLVRYQFPDVRIDIVNDAGVGVNRPNQPEFLELLTNDWNSEAFFPESCPECIPEDGHLSDYHVWQMNEDPNVRRGMLSHSDDTVFALVFLMIGFDAWKEALYPEMQQLEDAHPERSHYWIPKAVGHTFLQAEPDQTAGGVPLMEWIALMLDDSEDWVSAQD</sequence>
<dbReference type="Pfam" id="PF03283">
    <property type="entry name" value="PAE"/>
    <property type="match status" value="1"/>
</dbReference>
<accession>A0ABT3SXH7</accession>
<dbReference type="InterPro" id="IPR004963">
    <property type="entry name" value="PAE/NOTUM"/>
</dbReference>
<protein>
    <submittedName>
        <fullName evidence="1">VtpJ-therm</fullName>
    </submittedName>
</protein>
<dbReference type="EMBL" id="SHNP01000004">
    <property type="protein sequence ID" value="MCX2974584.1"/>
    <property type="molecule type" value="Genomic_DNA"/>
</dbReference>
<keyword evidence="2" id="KW-1185">Reference proteome</keyword>
<dbReference type="PANTHER" id="PTHR21562">
    <property type="entry name" value="NOTUM-RELATED"/>
    <property type="match status" value="1"/>
</dbReference>
<evidence type="ECO:0000313" key="2">
    <source>
        <dbReference type="Proteomes" id="UP001143307"/>
    </source>
</evidence>
<evidence type="ECO:0000313" key="1">
    <source>
        <dbReference type="EMBL" id="MCX2974584.1"/>
    </source>
</evidence>
<dbReference type="Proteomes" id="UP001143307">
    <property type="component" value="Unassembled WGS sequence"/>
</dbReference>
<proteinExistence type="predicted"/>
<dbReference type="SUPFAM" id="SSF53474">
    <property type="entry name" value="alpha/beta-Hydrolases"/>
    <property type="match status" value="1"/>
</dbReference>
<dbReference type="PANTHER" id="PTHR21562:SF83">
    <property type="entry name" value="PECTIN ACETYLESTERASE 4"/>
    <property type="match status" value="1"/>
</dbReference>
<organism evidence="1 2">
    <name type="scientific">Candidatus Seongchinamella marina</name>
    <dbReference type="NCBI Taxonomy" id="2518990"/>
    <lineage>
        <taxon>Bacteria</taxon>
        <taxon>Pseudomonadati</taxon>
        <taxon>Pseudomonadota</taxon>
        <taxon>Gammaproteobacteria</taxon>
        <taxon>Cellvibrionales</taxon>
        <taxon>Halieaceae</taxon>
        <taxon>Seongchinamella</taxon>
    </lineage>
</organism>
<comment type="caution">
    <text evidence="1">The sequence shown here is derived from an EMBL/GenBank/DDBJ whole genome shotgun (WGS) entry which is preliminary data.</text>
</comment>
<reference evidence="1" key="1">
    <citation type="submission" date="2019-02" db="EMBL/GenBank/DDBJ databases">
        <authorList>
            <person name="Li S.-H."/>
        </authorList>
    </citation>
    <scope>NUCLEOTIDE SEQUENCE</scope>
    <source>
        <strain evidence="1">IMCC8485</strain>
    </source>
</reference>
<gene>
    <name evidence="1" type="ORF">EYC87_13400</name>
</gene>
<dbReference type="InterPro" id="IPR029058">
    <property type="entry name" value="AB_hydrolase_fold"/>
</dbReference>
<name>A0ABT3SXH7_9GAMM</name>